<feature type="compositionally biased region" description="Low complexity" evidence="1">
    <location>
        <begin position="387"/>
        <end position="399"/>
    </location>
</feature>
<evidence type="ECO:0000313" key="3">
    <source>
        <dbReference type="Proteomes" id="UP000324748"/>
    </source>
</evidence>
<feature type="compositionally biased region" description="Basic and acidic residues" evidence="1">
    <location>
        <begin position="230"/>
        <end position="244"/>
    </location>
</feature>
<evidence type="ECO:0000256" key="1">
    <source>
        <dbReference type="SAM" id="MobiDB-lite"/>
    </source>
</evidence>
<dbReference type="PANTHER" id="PTHR48193:SF2">
    <property type="entry name" value="ZINC METALLOPROTEASE ZMPB"/>
    <property type="match status" value="1"/>
</dbReference>
<dbReference type="InterPro" id="IPR053094">
    <property type="entry name" value="Zinc_metalloprotease_ZmpB"/>
</dbReference>
<feature type="compositionally biased region" description="Basic and acidic residues" evidence="1">
    <location>
        <begin position="1187"/>
        <end position="1198"/>
    </location>
</feature>
<feature type="compositionally biased region" description="Acidic residues" evidence="1">
    <location>
        <begin position="245"/>
        <end position="254"/>
    </location>
</feature>
<accession>A0A5B0NK56</accession>
<feature type="compositionally biased region" description="Acidic residues" evidence="1">
    <location>
        <begin position="1243"/>
        <end position="1253"/>
    </location>
</feature>
<dbReference type="PANTHER" id="PTHR48193">
    <property type="entry name" value="ZINC METALLOPROTEASE ZMPB-RELATED"/>
    <property type="match status" value="1"/>
</dbReference>
<dbReference type="Proteomes" id="UP000324748">
    <property type="component" value="Unassembled WGS sequence"/>
</dbReference>
<feature type="compositionally biased region" description="Basic and acidic residues" evidence="1">
    <location>
        <begin position="93"/>
        <end position="104"/>
    </location>
</feature>
<feature type="compositionally biased region" description="Acidic residues" evidence="1">
    <location>
        <begin position="135"/>
        <end position="146"/>
    </location>
</feature>
<feature type="region of interest" description="Disordered" evidence="1">
    <location>
        <begin position="359"/>
        <end position="433"/>
    </location>
</feature>
<sequence>MPQNPNRQVQESSKEKTSMPLSSLQNVTSPATTPPMKVNIPGVGVFIETKKNKGTNQPTKQTTDQQKNGPQIRKNPGNQSDKWKSVPKRKSAKASEVRPPDKPRPTTKKKQPTADDFRKTGQLGITVDPRLSDDSANEDEESEDNDDHVSKVLTQKSTPGRRRHCHSRIESSGDEEPHEGGAPVPANIDKPAQNNPKPKQRTGPGQHQHPPIKPSHSKNEPGGPLLANVIDKDKSAPKETKGDQETDEPSSNDDEPLHTSDLDYPANRDNEESVPSKPKLVRTPANNMIEVANGEWMTIQELRLVWNDYPDIMTNKNVPIQFGRRSADELAQAHTPTLKSPTNPKVSKAVFSGVSVPKLHGVSVPKKTPRQPSTSSAAPDKSINDLRSNPPTSRPSTSSAIQDIMKKYPKDLGSHITPLPKRQISRMPSTTTTIGGALGIPSLAKATLEEMKRMLAIWSRTRDDLSASMQDLRTGGFSSKTPSAYDTLASSHNLIATFCSRLAVRIRVAEESGDSNEIEVLDMVDLTHKDTDPNNGATESIGLKRRGALSDIEDEEDSPINSKRARTSEHQAMETDFLPNDKPPKIINSKNAAKSSLDPSSNKEGIEFTVLYQNPNADPDETVSLRDREREDSLEEGEREDDPPPKSKPSSNPKGKRKSKEKPKITEEEKARRKEEAKRKREEKKNSPYKDPPNPGSKYSVSRWFKTHLDEKLIREYVNLALLPNVWKSSQCQKMFRQYTTMLEMSKNPQWDYGPELMELVVDMVTWGSGDTRPDAFYEKPELFTPSSEEIEAFSLVGEPEFRHCLTSTANDPFFNAQVFNLELIQRARNSEADAKCASWKALYSTMIRTDAKDNYTEDNHTQPFIAAGFRKLHTLSHSCVDNLHLYLNPNQVSKTDLVHYKQKTLFEAGKFIIGKIQVLNALPAAKSNINGNGRTPNGLVVLQKRIWETLLCCLMMQNSFFIDYLENCIKDNEFPDKAMHAASKMSRYNRERSLFKEGDVKDINSSTEMKEWGKTRLSAFGSMAVFFLFGAAGWWHCLPDSHNFNQRDVWTLVHLGHARHEWLYGKERLKDRRRDDTPWYEIDSFVRWLLRKANMHCLIPSEVDWESAPRFWAQHVNEKNLSRLAFQDIMVEVCKVKPMKSLNFKGNEAPDVKIRRPSKEIADNIKNTMKGYWTPMIDAYHQRVEDEPVKEEGDQGAKKPSGLPDGVPLFREPSPPFPSSGHSAHSLLKYGKIRTPRSRTESDDEEEEEEDSQSSLESSLGKPRGEKRKATLSPSPSDKDKDQDSSGTDPSRDSSEDIEENRGRRHRRPKTPGLLFKCT</sequence>
<feature type="compositionally biased region" description="Basic and acidic residues" evidence="1">
    <location>
        <begin position="662"/>
        <end position="688"/>
    </location>
</feature>
<feature type="compositionally biased region" description="Polar residues" evidence="1">
    <location>
        <begin position="19"/>
        <end position="31"/>
    </location>
</feature>
<dbReference type="EMBL" id="VSWC01000093">
    <property type="protein sequence ID" value="KAA1088934.1"/>
    <property type="molecule type" value="Genomic_DNA"/>
</dbReference>
<feature type="region of interest" description="Disordered" evidence="1">
    <location>
        <begin position="1"/>
        <end position="281"/>
    </location>
</feature>
<feature type="compositionally biased region" description="Polar residues" evidence="1">
    <location>
        <begin position="54"/>
        <end position="69"/>
    </location>
</feature>
<reference evidence="2 3" key="1">
    <citation type="submission" date="2019-05" db="EMBL/GenBank/DDBJ databases">
        <title>Emergence of the Ug99 lineage of the wheat stem rust pathogen through somatic hybridization.</title>
        <authorList>
            <person name="Li F."/>
            <person name="Upadhyaya N.M."/>
            <person name="Sperschneider J."/>
            <person name="Matny O."/>
            <person name="Nguyen-Phuc H."/>
            <person name="Mago R."/>
            <person name="Raley C."/>
            <person name="Miller M.E."/>
            <person name="Silverstein K.A.T."/>
            <person name="Henningsen E."/>
            <person name="Hirsch C.D."/>
            <person name="Visser B."/>
            <person name="Pretorius Z.A."/>
            <person name="Steffenson B.J."/>
            <person name="Schwessinger B."/>
            <person name="Dodds P.N."/>
            <person name="Figueroa M."/>
        </authorList>
    </citation>
    <scope>NUCLEOTIDE SEQUENCE [LARGE SCALE GENOMIC DNA]</scope>
    <source>
        <strain evidence="2">21-0</strain>
    </source>
</reference>
<gene>
    <name evidence="2" type="primary">GET3_35</name>
    <name evidence="2" type="ORF">PGT21_000639</name>
</gene>
<comment type="caution">
    <text evidence="2">The sequence shown here is derived from an EMBL/GenBank/DDBJ whole genome shotgun (WGS) entry which is preliminary data.</text>
</comment>
<keyword evidence="3" id="KW-1185">Reference proteome</keyword>
<protein>
    <submittedName>
        <fullName evidence="2">Golgi to ER traffic-protein</fullName>
    </submittedName>
</protein>
<feature type="compositionally biased region" description="Basic and acidic residues" evidence="1">
    <location>
        <begin position="404"/>
        <end position="413"/>
    </location>
</feature>
<feature type="compositionally biased region" description="Basic and acidic residues" evidence="1">
    <location>
        <begin position="1278"/>
        <end position="1296"/>
    </location>
</feature>
<proteinExistence type="predicted"/>
<organism evidence="2 3">
    <name type="scientific">Puccinia graminis f. sp. tritici</name>
    <dbReference type="NCBI Taxonomy" id="56615"/>
    <lineage>
        <taxon>Eukaryota</taxon>
        <taxon>Fungi</taxon>
        <taxon>Dikarya</taxon>
        <taxon>Basidiomycota</taxon>
        <taxon>Pucciniomycotina</taxon>
        <taxon>Pucciniomycetes</taxon>
        <taxon>Pucciniales</taxon>
        <taxon>Pucciniaceae</taxon>
        <taxon>Puccinia</taxon>
    </lineage>
</organism>
<feature type="region of interest" description="Disordered" evidence="1">
    <location>
        <begin position="1187"/>
        <end position="1320"/>
    </location>
</feature>
<feature type="compositionally biased region" description="Polar residues" evidence="1">
    <location>
        <begin position="1"/>
        <end position="11"/>
    </location>
</feature>
<name>A0A5B0NK56_PUCGR</name>
<feature type="region of interest" description="Disordered" evidence="1">
    <location>
        <begin position="527"/>
        <end position="700"/>
    </location>
</feature>
<dbReference type="OrthoDB" id="2507470at2759"/>
<feature type="compositionally biased region" description="Acidic residues" evidence="1">
    <location>
        <begin position="632"/>
        <end position="641"/>
    </location>
</feature>
<feature type="compositionally biased region" description="Polar residues" evidence="1">
    <location>
        <begin position="588"/>
        <end position="603"/>
    </location>
</feature>
<feature type="compositionally biased region" description="Basic and acidic residues" evidence="1">
    <location>
        <begin position="255"/>
        <end position="271"/>
    </location>
</feature>
<evidence type="ECO:0000313" key="2">
    <source>
        <dbReference type="EMBL" id="KAA1088934.1"/>
    </source>
</evidence>